<reference evidence="1" key="1">
    <citation type="submission" date="2015-10" db="EMBL/GenBank/DDBJ databases">
        <authorList>
            <person name="Gilbert D.G."/>
        </authorList>
    </citation>
    <scope>NUCLEOTIDE SEQUENCE</scope>
    <source>
        <strain evidence="1">Phyl III-seqv23</strain>
    </source>
</reference>
<accession>A0A0S4TTM2</accession>
<organism evidence="1">
    <name type="scientific">Ralstonia solanacearum</name>
    <name type="common">Pseudomonas solanacearum</name>
    <dbReference type="NCBI Taxonomy" id="305"/>
    <lineage>
        <taxon>Bacteria</taxon>
        <taxon>Pseudomonadati</taxon>
        <taxon>Pseudomonadota</taxon>
        <taxon>Betaproteobacteria</taxon>
        <taxon>Burkholderiales</taxon>
        <taxon>Burkholderiaceae</taxon>
        <taxon>Ralstonia</taxon>
        <taxon>Ralstonia solanacearum species complex</taxon>
    </lineage>
</organism>
<proteinExistence type="predicted"/>
<protein>
    <submittedName>
        <fullName evidence="1">Uncharacterized protein</fullName>
    </submittedName>
</protein>
<evidence type="ECO:0000313" key="1">
    <source>
        <dbReference type="EMBL" id="CUV13089.1"/>
    </source>
</evidence>
<sequence>MDILTKKYLVIDGREVFVQDGGLVEILETGQTAFAFVLELDSLRVDLHSRLMKTA</sequence>
<name>A0A0S4TTM2_RALSL</name>
<dbReference type="EMBL" id="LN899819">
    <property type="protein sequence ID" value="CUV13089.1"/>
    <property type="molecule type" value="Genomic_DNA"/>
</dbReference>
<gene>
    <name evidence="1" type="ORF">RUN39_v1_510008</name>
</gene>
<dbReference type="AlphaFoldDB" id="A0A0S4TTM2"/>